<accession>A0A1F5E3P9</accession>
<gene>
    <name evidence="4" type="ORF">A2215_02250</name>
</gene>
<dbReference type="EMBL" id="MEZY01000058">
    <property type="protein sequence ID" value="OGD61930.1"/>
    <property type="molecule type" value="Genomic_DNA"/>
</dbReference>
<evidence type="ECO:0000256" key="1">
    <source>
        <dbReference type="ARBA" id="ARBA00007261"/>
    </source>
</evidence>
<dbReference type="AlphaFoldDB" id="A0A1F5E3P9"/>
<proteinExistence type="inferred from homology"/>
<evidence type="ECO:0000259" key="3">
    <source>
        <dbReference type="Pfam" id="PF05193"/>
    </source>
</evidence>
<dbReference type="Pfam" id="PF00675">
    <property type="entry name" value="Peptidase_M16"/>
    <property type="match status" value="1"/>
</dbReference>
<dbReference type="InterPro" id="IPR011249">
    <property type="entry name" value="Metalloenz_LuxS/M16"/>
</dbReference>
<dbReference type="Proteomes" id="UP000178583">
    <property type="component" value="Unassembled WGS sequence"/>
</dbReference>
<sequence>MHKKIVLTNGLRVILVPRASTSAFTVLIAFKAGSIDETNDIAGIFHFFEHMTYKGSKKRKTPYDVAEYMDSIGGEHNAYTGKEYTAYYVKASSQHFEQALDFLSDNILHPLLPESEIEKEKNVILEELKTYEDIPQDKVKELFEEAIFGESKIGKPIIGRKDSISAISKEKIKSYQDKYYYPENAVIAIAGSIPNNENKIVALIEKYFEFISSDLTLNRRAIEKVYGKRIVVKKQKTEQSNIVIGFKVLGSESKEWYALKLLAKIIGGSMSSRMFNNIREKLGLAYFVSTSYCDYRNFGYIATRAGVDNDKVDLAIRSIVNEYQKVLTGGLNDRELLNAKEMFRGSIAIDMEDSEFLAEDYALTELIEEKIEPPEELMKKYDTITRKDVEIVANKYIKDFYAAAIGPRVSKDKIAPLITNNQTPITSK</sequence>
<dbReference type="InterPro" id="IPR011765">
    <property type="entry name" value="Pept_M16_N"/>
</dbReference>
<protein>
    <recommendedName>
        <fullName evidence="6">Peptidase M16</fullName>
    </recommendedName>
</protein>
<comment type="similarity">
    <text evidence="1">Belongs to the peptidase M16 family.</text>
</comment>
<evidence type="ECO:0000313" key="4">
    <source>
        <dbReference type="EMBL" id="OGD61930.1"/>
    </source>
</evidence>
<feature type="domain" description="Peptidase M16 C-terminal" evidence="3">
    <location>
        <begin position="167"/>
        <end position="341"/>
    </location>
</feature>
<organism evidence="4 5">
    <name type="scientific">Candidatus Berkelbacteria bacterium RIFOXYA2_FULL_43_10</name>
    <dbReference type="NCBI Taxonomy" id="1797472"/>
    <lineage>
        <taxon>Bacteria</taxon>
        <taxon>Candidatus Berkelbacteria</taxon>
    </lineage>
</organism>
<evidence type="ECO:0008006" key="6">
    <source>
        <dbReference type="Google" id="ProtNLM"/>
    </source>
</evidence>
<dbReference type="Pfam" id="PF05193">
    <property type="entry name" value="Peptidase_M16_C"/>
    <property type="match status" value="1"/>
</dbReference>
<comment type="caution">
    <text evidence="4">The sequence shown here is derived from an EMBL/GenBank/DDBJ whole genome shotgun (WGS) entry which is preliminary data.</text>
</comment>
<dbReference type="STRING" id="1797472.A2215_02250"/>
<name>A0A1F5E3P9_9BACT</name>
<evidence type="ECO:0000259" key="2">
    <source>
        <dbReference type="Pfam" id="PF00675"/>
    </source>
</evidence>
<feature type="domain" description="Peptidase M16 N-terminal" evidence="2">
    <location>
        <begin position="13"/>
        <end position="159"/>
    </location>
</feature>
<dbReference type="InterPro" id="IPR050361">
    <property type="entry name" value="MPP/UQCRC_Complex"/>
</dbReference>
<dbReference type="Gene3D" id="3.30.830.10">
    <property type="entry name" value="Metalloenzyme, LuxS/M16 peptidase-like"/>
    <property type="match status" value="2"/>
</dbReference>
<dbReference type="GO" id="GO:0046872">
    <property type="term" value="F:metal ion binding"/>
    <property type="evidence" value="ECO:0007669"/>
    <property type="project" value="InterPro"/>
</dbReference>
<evidence type="ECO:0000313" key="5">
    <source>
        <dbReference type="Proteomes" id="UP000178583"/>
    </source>
</evidence>
<dbReference type="InterPro" id="IPR007863">
    <property type="entry name" value="Peptidase_M16_C"/>
</dbReference>
<dbReference type="SUPFAM" id="SSF63411">
    <property type="entry name" value="LuxS/MPP-like metallohydrolase"/>
    <property type="match status" value="2"/>
</dbReference>
<reference evidence="4 5" key="1">
    <citation type="journal article" date="2016" name="Nat. Commun.">
        <title>Thousands of microbial genomes shed light on interconnected biogeochemical processes in an aquifer system.</title>
        <authorList>
            <person name="Anantharaman K."/>
            <person name="Brown C.T."/>
            <person name="Hug L.A."/>
            <person name="Sharon I."/>
            <person name="Castelle C.J."/>
            <person name="Probst A.J."/>
            <person name="Thomas B.C."/>
            <person name="Singh A."/>
            <person name="Wilkins M.J."/>
            <person name="Karaoz U."/>
            <person name="Brodie E.L."/>
            <person name="Williams K.H."/>
            <person name="Hubbard S.S."/>
            <person name="Banfield J.F."/>
        </authorList>
    </citation>
    <scope>NUCLEOTIDE SEQUENCE [LARGE SCALE GENOMIC DNA]</scope>
</reference>
<dbReference type="PANTHER" id="PTHR11851">
    <property type="entry name" value="METALLOPROTEASE"/>
    <property type="match status" value="1"/>
</dbReference>
<dbReference type="PANTHER" id="PTHR11851:SF49">
    <property type="entry name" value="MITOCHONDRIAL-PROCESSING PEPTIDASE SUBUNIT ALPHA"/>
    <property type="match status" value="1"/>
</dbReference>